<evidence type="ECO:0000259" key="8">
    <source>
        <dbReference type="Pfam" id="PF04082"/>
    </source>
</evidence>
<dbReference type="PANTHER" id="PTHR46910:SF3">
    <property type="entry name" value="HALOTOLERANCE PROTEIN 9-RELATED"/>
    <property type="match status" value="1"/>
</dbReference>
<sequence>MQVGESLCNTNTDLAFLHLAIGAACKHNREEFNGVMGGLTGLSGKESSVMDADRRYIEPTEELIQQLRQELESARAQLQLFSAREKGLQETIVSQNKEIEHLRELLTASRPGGYTQHGGERAGNGSVVAHLGRLVLGDGNSEFFAGSTTGVHFVLSAQQLYQTTFSSQEHFPECLFRLHILRHKELPVALEQNISIASCLENGQLTSSNIFEPLRNHLRNVGVVAVRKAFDKYQQCWGILYPVLLSKQFLDTFDATINDVWTTPLEPHLRIPFLLQVYALMALDNVDSSTAATEIVPLPYHLDTILSNLLGQMPCRGDISSLQGLILYLLYLQMTSQHSLAIRTCGMIVRLAQSLGLHRHTRRFKHTPGESELRRRLWWSVYVLDVYENPSPLGVRIYKILILNLCRQSSILYENTTTAYKSVGLHDFISLWLFILGELATMLIHRPALTFGQQEPQFADSLRACKEATTHLILAFELASDASFVPGIWPSGHHLIFQSGLMLLYDRWFQNPIQSPGISSEPDTLPKFIHIAITLLSRSAAYLDERNPFARHRPIFTIFVREH</sequence>
<evidence type="ECO:0000256" key="6">
    <source>
        <dbReference type="ARBA" id="ARBA00023242"/>
    </source>
</evidence>
<gene>
    <name evidence="9" type="ORF">BDV35DRAFT_399615</name>
</gene>
<evidence type="ECO:0000256" key="5">
    <source>
        <dbReference type="ARBA" id="ARBA00023163"/>
    </source>
</evidence>
<keyword evidence="7" id="KW-0175">Coiled coil</keyword>
<dbReference type="GO" id="GO:0003677">
    <property type="term" value="F:DNA binding"/>
    <property type="evidence" value="ECO:0007669"/>
    <property type="project" value="UniProtKB-KW"/>
</dbReference>
<accession>A0A5N6GKW1</accession>
<dbReference type="VEuPathDB" id="FungiDB:AFLA_013060"/>
<comment type="subcellular location">
    <subcellularLocation>
        <location evidence="1">Nucleus</location>
    </subcellularLocation>
</comment>
<dbReference type="GO" id="GO:0006351">
    <property type="term" value="P:DNA-templated transcription"/>
    <property type="evidence" value="ECO:0007669"/>
    <property type="project" value="InterPro"/>
</dbReference>
<feature type="domain" description="Xylanolytic transcriptional activator regulatory" evidence="8">
    <location>
        <begin position="318"/>
        <end position="387"/>
    </location>
</feature>
<keyword evidence="5" id="KW-0804">Transcription</keyword>
<protein>
    <submittedName>
        <fullName evidence="9">Fungal-specific transcription factor domain-containing protein</fullName>
    </submittedName>
</protein>
<name>A0A5N6GKW1_ASPFL</name>
<evidence type="ECO:0000256" key="7">
    <source>
        <dbReference type="SAM" id="Coils"/>
    </source>
</evidence>
<dbReference type="GO" id="GO:0008270">
    <property type="term" value="F:zinc ion binding"/>
    <property type="evidence" value="ECO:0007669"/>
    <property type="project" value="InterPro"/>
</dbReference>
<dbReference type="Pfam" id="PF04082">
    <property type="entry name" value="Fungal_trans"/>
    <property type="match status" value="1"/>
</dbReference>
<dbReference type="InterPro" id="IPR050987">
    <property type="entry name" value="AtrR-like"/>
</dbReference>
<dbReference type="PANTHER" id="PTHR46910">
    <property type="entry name" value="TRANSCRIPTION FACTOR PDR1"/>
    <property type="match status" value="1"/>
</dbReference>
<keyword evidence="3" id="KW-0805">Transcription regulation</keyword>
<evidence type="ECO:0000256" key="1">
    <source>
        <dbReference type="ARBA" id="ARBA00004123"/>
    </source>
</evidence>
<evidence type="ECO:0000313" key="9">
    <source>
        <dbReference type="EMBL" id="KAB8243001.1"/>
    </source>
</evidence>
<dbReference type="GO" id="GO:0005634">
    <property type="term" value="C:nucleus"/>
    <property type="evidence" value="ECO:0007669"/>
    <property type="project" value="UniProtKB-SubCell"/>
</dbReference>
<evidence type="ECO:0000256" key="4">
    <source>
        <dbReference type="ARBA" id="ARBA00023125"/>
    </source>
</evidence>
<dbReference type="CDD" id="cd12148">
    <property type="entry name" value="fungal_TF_MHR"/>
    <property type="match status" value="1"/>
</dbReference>
<keyword evidence="2" id="KW-0479">Metal-binding</keyword>
<feature type="coiled-coil region" evidence="7">
    <location>
        <begin position="57"/>
        <end position="84"/>
    </location>
</feature>
<keyword evidence="4" id="KW-0238">DNA-binding</keyword>
<dbReference type="VEuPathDB" id="FungiDB:F9C07_2077474"/>
<dbReference type="GO" id="GO:0003700">
    <property type="term" value="F:DNA-binding transcription factor activity"/>
    <property type="evidence" value="ECO:0007669"/>
    <property type="project" value="InterPro"/>
</dbReference>
<dbReference type="EMBL" id="ML734651">
    <property type="protein sequence ID" value="KAB8243001.1"/>
    <property type="molecule type" value="Genomic_DNA"/>
</dbReference>
<dbReference type="AlphaFoldDB" id="A0A5N6GKW1"/>
<evidence type="ECO:0000256" key="3">
    <source>
        <dbReference type="ARBA" id="ARBA00023015"/>
    </source>
</evidence>
<dbReference type="Proteomes" id="UP000325434">
    <property type="component" value="Unassembled WGS sequence"/>
</dbReference>
<dbReference type="InterPro" id="IPR007219">
    <property type="entry name" value="XnlR_reg_dom"/>
</dbReference>
<organism evidence="9">
    <name type="scientific">Aspergillus flavus</name>
    <dbReference type="NCBI Taxonomy" id="5059"/>
    <lineage>
        <taxon>Eukaryota</taxon>
        <taxon>Fungi</taxon>
        <taxon>Dikarya</taxon>
        <taxon>Ascomycota</taxon>
        <taxon>Pezizomycotina</taxon>
        <taxon>Eurotiomycetes</taxon>
        <taxon>Eurotiomycetidae</taxon>
        <taxon>Eurotiales</taxon>
        <taxon>Aspergillaceae</taxon>
        <taxon>Aspergillus</taxon>
        <taxon>Aspergillus subgen. Circumdati</taxon>
    </lineage>
</organism>
<keyword evidence="6" id="KW-0539">Nucleus</keyword>
<reference evidence="9" key="1">
    <citation type="submission" date="2019-04" db="EMBL/GenBank/DDBJ databases">
        <title>Friends and foes A comparative genomics study of 23 Aspergillus species from section Flavi.</title>
        <authorList>
            <consortium name="DOE Joint Genome Institute"/>
            <person name="Kjaerbolling I."/>
            <person name="Vesth T."/>
            <person name="Frisvad J.C."/>
            <person name="Nybo J.L."/>
            <person name="Theobald S."/>
            <person name="Kildgaard S."/>
            <person name="Isbrandt T."/>
            <person name="Kuo A."/>
            <person name="Sato A."/>
            <person name="Lyhne E.K."/>
            <person name="Kogle M.E."/>
            <person name="Wiebenga A."/>
            <person name="Kun R.S."/>
            <person name="Lubbers R.J."/>
            <person name="Makela M.R."/>
            <person name="Barry K."/>
            <person name="Chovatia M."/>
            <person name="Clum A."/>
            <person name="Daum C."/>
            <person name="Haridas S."/>
            <person name="He G."/>
            <person name="LaButti K."/>
            <person name="Lipzen A."/>
            <person name="Mondo S."/>
            <person name="Riley R."/>
            <person name="Salamov A."/>
            <person name="Simmons B.A."/>
            <person name="Magnuson J.K."/>
            <person name="Henrissat B."/>
            <person name="Mortensen U.H."/>
            <person name="Larsen T.O."/>
            <person name="Devries R.P."/>
            <person name="Grigoriev I.V."/>
            <person name="Machida M."/>
            <person name="Baker S.E."/>
            <person name="Andersen M.R."/>
        </authorList>
    </citation>
    <scope>NUCLEOTIDE SEQUENCE [LARGE SCALE GENOMIC DNA]</scope>
    <source>
        <strain evidence="9">CBS 121.62</strain>
    </source>
</reference>
<evidence type="ECO:0000256" key="2">
    <source>
        <dbReference type="ARBA" id="ARBA00022723"/>
    </source>
</evidence>
<proteinExistence type="predicted"/>